<dbReference type="Gene3D" id="3.30.110.20">
    <property type="entry name" value="Alba-like domain"/>
    <property type="match status" value="2"/>
</dbReference>
<accession>A0A0M0LNZ4</accession>
<evidence type="ECO:0000313" key="3">
    <source>
        <dbReference type="Proteomes" id="UP000037460"/>
    </source>
</evidence>
<dbReference type="InterPro" id="IPR036882">
    <property type="entry name" value="Alba-like_dom_sf"/>
</dbReference>
<organism evidence="2 3">
    <name type="scientific">Chrysochromulina tobinii</name>
    <dbReference type="NCBI Taxonomy" id="1460289"/>
    <lineage>
        <taxon>Eukaryota</taxon>
        <taxon>Haptista</taxon>
        <taxon>Haptophyta</taxon>
        <taxon>Prymnesiophyceae</taxon>
        <taxon>Prymnesiales</taxon>
        <taxon>Chrysochromulinaceae</taxon>
        <taxon>Chrysochromulina</taxon>
    </lineage>
</organism>
<dbReference type="InterPro" id="IPR007347">
    <property type="entry name" value="SpoVS"/>
</dbReference>
<reference evidence="3" key="1">
    <citation type="journal article" date="2015" name="PLoS Genet.">
        <title>Genome Sequence and Transcriptome Analyses of Chrysochromulina tobin: Metabolic Tools for Enhanced Algal Fitness in the Prominent Order Prymnesiales (Haptophyceae).</title>
        <authorList>
            <person name="Hovde B.T."/>
            <person name="Deodato C.R."/>
            <person name="Hunsperger H.M."/>
            <person name="Ryken S.A."/>
            <person name="Yost W."/>
            <person name="Jha R.K."/>
            <person name="Patterson J."/>
            <person name="Monnat R.J. Jr."/>
            <person name="Barlow S.B."/>
            <person name="Starkenburg S.R."/>
            <person name="Cattolico R.A."/>
        </authorList>
    </citation>
    <scope>NUCLEOTIDE SEQUENCE</scope>
    <source>
        <strain evidence="3">CCMP291</strain>
    </source>
</reference>
<dbReference type="PANTHER" id="PTHR35331">
    <property type="entry name" value="STAGE V SPORULATION PROTEIN S"/>
    <property type="match status" value="1"/>
</dbReference>
<dbReference type="OrthoDB" id="10267179at2759"/>
<gene>
    <name evidence="2" type="ORF">Ctob_010953</name>
</gene>
<comment type="caution">
    <text evidence="2">The sequence shown here is derived from an EMBL/GenBank/DDBJ whole genome shotgun (WGS) entry which is preliminary data.</text>
</comment>
<keyword evidence="3" id="KW-1185">Reference proteome</keyword>
<evidence type="ECO:0000256" key="1">
    <source>
        <dbReference type="SAM" id="MobiDB-lite"/>
    </source>
</evidence>
<dbReference type="EMBL" id="JWZX01000496">
    <property type="protein sequence ID" value="KOO52800.1"/>
    <property type="molecule type" value="Genomic_DNA"/>
</dbReference>
<protein>
    <submittedName>
        <fullName evidence="2">Stage v sporulation protein s</fullName>
    </submittedName>
</protein>
<dbReference type="Pfam" id="PF04232">
    <property type="entry name" value="SpoVS"/>
    <property type="match status" value="2"/>
</dbReference>
<dbReference type="AlphaFoldDB" id="A0A0M0LNZ4"/>
<feature type="region of interest" description="Disordered" evidence="1">
    <location>
        <begin position="1"/>
        <end position="30"/>
    </location>
</feature>
<proteinExistence type="predicted"/>
<name>A0A0M0LNZ4_9EUKA</name>
<evidence type="ECO:0000313" key="2">
    <source>
        <dbReference type="EMBL" id="KOO52800.1"/>
    </source>
</evidence>
<dbReference type="GO" id="GO:0003676">
    <property type="term" value="F:nucleic acid binding"/>
    <property type="evidence" value="ECO:0007669"/>
    <property type="project" value="InterPro"/>
</dbReference>
<sequence length="219" mass="23476">MDVSDGGPTGDDAVEQPDTQSKRPPNHMSHTFYDRIARGNNLTKMGNSSNPRDVAMLIAAQARAPVDCPTLQAIGPQATNQAVKAIAIARTFLKESQSIDICVQPEFFQLEDGHTGLLLLIRKKTRRARSGEDEAQALKAASGTDAKVLAGAISSFAREGHRMVITAIGAAAANQAIKAIAIARKNIEEEAIDLTCKPEFTEVNEGVTALRMLLLVEQT</sequence>
<dbReference type="PANTHER" id="PTHR35331:SF1">
    <property type="entry name" value="STAGE V SPORULATION PROTEIN S"/>
    <property type="match status" value="1"/>
</dbReference>
<dbReference type="Proteomes" id="UP000037460">
    <property type="component" value="Unassembled WGS sequence"/>
</dbReference>